<feature type="compositionally biased region" description="Polar residues" evidence="1">
    <location>
        <begin position="214"/>
        <end position="225"/>
    </location>
</feature>
<organism evidence="2 3">
    <name type="scientific">Rhizopus delemar (strain RA 99-880 / ATCC MYA-4621 / FGSC 9543 / NRRL 43880)</name>
    <name type="common">Mucormycosis agent</name>
    <name type="synonym">Rhizopus arrhizus var. delemar</name>
    <dbReference type="NCBI Taxonomy" id="246409"/>
    <lineage>
        <taxon>Eukaryota</taxon>
        <taxon>Fungi</taxon>
        <taxon>Fungi incertae sedis</taxon>
        <taxon>Mucoromycota</taxon>
        <taxon>Mucoromycotina</taxon>
        <taxon>Mucoromycetes</taxon>
        <taxon>Mucorales</taxon>
        <taxon>Mucorineae</taxon>
        <taxon>Rhizopodaceae</taxon>
        <taxon>Rhizopus</taxon>
    </lineage>
</organism>
<dbReference type="Gene3D" id="3.30.420.10">
    <property type="entry name" value="Ribonuclease H-like superfamily/Ribonuclease H"/>
    <property type="match status" value="1"/>
</dbReference>
<dbReference type="CDD" id="cd09275">
    <property type="entry name" value="RNase_HI_RT_DIRS1"/>
    <property type="match status" value="1"/>
</dbReference>
<evidence type="ECO:0008006" key="4">
    <source>
        <dbReference type="Google" id="ProtNLM"/>
    </source>
</evidence>
<dbReference type="EMBL" id="CH476739">
    <property type="protein sequence ID" value="EIE86007.1"/>
    <property type="molecule type" value="Genomic_DNA"/>
</dbReference>
<dbReference type="GeneID" id="93617683"/>
<dbReference type="AlphaFoldDB" id="I1CC27"/>
<dbReference type="GO" id="GO:0003676">
    <property type="term" value="F:nucleic acid binding"/>
    <property type="evidence" value="ECO:0007669"/>
    <property type="project" value="InterPro"/>
</dbReference>
<dbReference type="SUPFAM" id="SSF53098">
    <property type="entry name" value="Ribonuclease H-like"/>
    <property type="match status" value="1"/>
</dbReference>
<reference evidence="2 3" key="1">
    <citation type="journal article" date="2009" name="PLoS Genet.">
        <title>Genomic analysis of the basal lineage fungus Rhizopus oryzae reveals a whole-genome duplication.</title>
        <authorList>
            <person name="Ma L.-J."/>
            <person name="Ibrahim A.S."/>
            <person name="Skory C."/>
            <person name="Grabherr M.G."/>
            <person name="Burger G."/>
            <person name="Butler M."/>
            <person name="Elias M."/>
            <person name="Idnurm A."/>
            <person name="Lang B.F."/>
            <person name="Sone T."/>
            <person name="Abe A."/>
            <person name="Calvo S.E."/>
            <person name="Corrochano L.M."/>
            <person name="Engels R."/>
            <person name="Fu J."/>
            <person name="Hansberg W."/>
            <person name="Kim J.-M."/>
            <person name="Kodira C.D."/>
            <person name="Koehrsen M.J."/>
            <person name="Liu B."/>
            <person name="Miranda-Saavedra D."/>
            <person name="O'Leary S."/>
            <person name="Ortiz-Castellanos L."/>
            <person name="Poulter R."/>
            <person name="Rodriguez-Romero J."/>
            <person name="Ruiz-Herrera J."/>
            <person name="Shen Y.-Q."/>
            <person name="Zeng Q."/>
            <person name="Galagan J."/>
            <person name="Birren B.W."/>
            <person name="Cuomo C.A."/>
            <person name="Wickes B.L."/>
        </authorList>
    </citation>
    <scope>NUCLEOTIDE SEQUENCE [LARGE SCALE GENOMIC DNA]</scope>
    <source>
        <strain evidence="3">RA 99-880 / ATCC MYA-4621 / FGSC 9543 / NRRL 43880</strain>
    </source>
</reference>
<gene>
    <name evidence="2" type="ORF">RO3G_10717</name>
</gene>
<dbReference type="STRING" id="246409.I1CC27"/>
<dbReference type="PANTHER" id="PTHR33050">
    <property type="entry name" value="REVERSE TRANSCRIPTASE DOMAIN-CONTAINING PROTEIN"/>
    <property type="match status" value="1"/>
</dbReference>
<proteinExistence type="predicted"/>
<dbReference type="InterPro" id="IPR036397">
    <property type="entry name" value="RNaseH_sf"/>
</dbReference>
<feature type="region of interest" description="Disordered" evidence="1">
    <location>
        <begin position="214"/>
        <end position="237"/>
    </location>
</feature>
<dbReference type="PANTHER" id="PTHR33050:SF7">
    <property type="entry name" value="RIBONUCLEASE H"/>
    <property type="match status" value="1"/>
</dbReference>
<evidence type="ECO:0000256" key="1">
    <source>
        <dbReference type="SAM" id="MobiDB-lite"/>
    </source>
</evidence>
<dbReference type="InterPro" id="IPR012337">
    <property type="entry name" value="RNaseH-like_sf"/>
</dbReference>
<protein>
    <recommendedName>
        <fullName evidence="4">RNase H type-1 domain-containing protein</fullName>
    </recommendedName>
</protein>
<dbReference type="Proteomes" id="UP000009138">
    <property type="component" value="Unassembled WGS sequence"/>
</dbReference>
<sequence length="264" mass="29335">MRYNKAYFTQPVIAQLTVKDKITKHWDSFGSHCTLYVDASNSGWGCAYLTQRAHGYWTNQEAQMSINWRELKAAFLALQAFPHLTNTTVLIRTDNTTSLAYINKQGGTKSFSLMTLATTLWKWCLQRGLMLVSSHVSDIHNCKADYESRRSFTKNLWQVKPEVFNSLLQSQWGPHGVDMFADRTSNLLEKKNSERGSPSNHNGSSLLAVSNLVPSATTSGDSPSSFPVPHRHTNHHNTDTMATTASVEALRLAALGASSSTPVL</sequence>
<dbReference type="InterPro" id="IPR052055">
    <property type="entry name" value="Hepadnavirus_pol/RT"/>
</dbReference>
<dbReference type="RefSeq" id="XP_067521403.1">
    <property type="nucleotide sequence ID" value="XM_067665302.1"/>
</dbReference>
<name>I1CC27_RHIO9</name>
<evidence type="ECO:0000313" key="2">
    <source>
        <dbReference type="EMBL" id="EIE86007.1"/>
    </source>
</evidence>
<dbReference type="VEuPathDB" id="FungiDB:RO3G_10717"/>
<evidence type="ECO:0000313" key="3">
    <source>
        <dbReference type="Proteomes" id="UP000009138"/>
    </source>
</evidence>
<keyword evidence="3" id="KW-1185">Reference proteome</keyword>
<accession>I1CC27</accession>
<dbReference type="InParanoid" id="I1CC27"/>
<dbReference type="OrthoDB" id="2286148at2759"/>